<proteinExistence type="predicted"/>
<evidence type="ECO:0000313" key="1">
    <source>
        <dbReference type="EMBL" id="TXG89700.1"/>
    </source>
</evidence>
<dbReference type="RefSeq" id="WP_010840147.1">
    <property type="nucleotide sequence ID" value="NZ_QRCM01000001.1"/>
</dbReference>
<protein>
    <submittedName>
        <fullName evidence="1">Uncharacterized protein</fullName>
    </submittedName>
</protein>
<comment type="caution">
    <text evidence="1">The sequence shown here is derived from an EMBL/GenBank/DDBJ whole genome shotgun (WGS) entry which is preliminary data.</text>
</comment>
<dbReference type="Proteomes" id="UP000471120">
    <property type="component" value="Unassembled WGS sequence"/>
</dbReference>
<dbReference type="AlphaFoldDB" id="A0A6P2CCP9"/>
<accession>A0A6P2CCP9</accession>
<evidence type="ECO:0000313" key="2">
    <source>
        <dbReference type="Proteomes" id="UP000471120"/>
    </source>
</evidence>
<name>A0A6P2CCP9_9NOCA</name>
<dbReference type="EMBL" id="QRCM01000001">
    <property type="protein sequence ID" value="TXG89700.1"/>
    <property type="molecule type" value="Genomic_DNA"/>
</dbReference>
<sequence length="205" mass="22789">MSVNWSDYDLNDPLYGVGRNDDLDAESARIRHERLIESKEARLETLRGFFAHNQLPSGTSDTDVRRVRAWLVENAERLPVSPRRSYAPLTPEWDSLARDLAFWLGEITIARHPEYRWMLHTGDVAGHADYQSTVVAFAPDPHEGRAANPFTITRAAAWRAANSDPAPPASLATWMDSLGSLQVWMDFVGSGATAVTARDRVGSDG</sequence>
<gene>
    <name evidence="1" type="ORF">DW322_05045</name>
</gene>
<reference evidence="1 2" key="1">
    <citation type="submission" date="2018-07" db="EMBL/GenBank/DDBJ databases">
        <title>Genome sequence of Rhodococcus rhodnii ATCC 35071 from Rhodnius prolixus.</title>
        <authorList>
            <person name="Patel V."/>
            <person name="Vogel K.J."/>
        </authorList>
    </citation>
    <scope>NUCLEOTIDE SEQUENCE [LARGE SCALE GENOMIC DNA]</scope>
    <source>
        <strain evidence="1 2">ATCC 35071</strain>
    </source>
</reference>
<organism evidence="1 2">
    <name type="scientific">Rhodococcus rhodnii</name>
    <dbReference type="NCBI Taxonomy" id="38312"/>
    <lineage>
        <taxon>Bacteria</taxon>
        <taxon>Bacillati</taxon>
        <taxon>Actinomycetota</taxon>
        <taxon>Actinomycetes</taxon>
        <taxon>Mycobacteriales</taxon>
        <taxon>Nocardiaceae</taxon>
        <taxon>Rhodococcus</taxon>
    </lineage>
</organism>